<reference evidence="1" key="1">
    <citation type="journal article" date="2020" name="Comput. Struct. Biotechnol. J.">
        <title>The mitogenomes of two saprophytic Boletales species (Coniophora) reveals intron dynamics and accumulation of plasmid-derived and non-conserved genes.</title>
        <authorList>
            <person name="Wu P."/>
            <person name="Bao Z."/>
            <person name="Tu W."/>
            <person name="Li L."/>
            <person name="Xiong C."/>
            <person name="Jin X."/>
            <person name="Li P."/>
            <person name="Gui M."/>
            <person name="Huang W."/>
            <person name="Li Q."/>
        </authorList>
    </citation>
    <scope>NUCLEOTIDE SEQUENCE</scope>
</reference>
<dbReference type="Gene3D" id="3.90.1600.10">
    <property type="entry name" value="Palm domain of DNA polymerase"/>
    <property type="match status" value="1"/>
</dbReference>
<organism evidence="1">
    <name type="scientific">Coniophora puteana</name>
    <dbReference type="NCBI Taxonomy" id="80637"/>
    <lineage>
        <taxon>Eukaryota</taxon>
        <taxon>Fungi</taxon>
        <taxon>Dikarya</taxon>
        <taxon>Basidiomycota</taxon>
        <taxon>Agaricomycotina</taxon>
        <taxon>Agaricomycetes</taxon>
        <taxon>Agaricomycetidae</taxon>
        <taxon>Boletales</taxon>
        <taxon>Coniophorineae</taxon>
        <taxon>Coniophoraceae</taxon>
        <taxon>Coniophora</taxon>
    </lineage>
</organism>
<keyword evidence="1" id="KW-0496">Mitochondrion</keyword>
<dbReference type="InterPro" id="IPR017964">
    <property type="entry name" value="DNA-dir_DNA_pol_B_CS"/>
</dbReference>
<protein>
    <submittedName>
        <fullName evidence="1">DNA polymerase</fullName>
    </submittedName>
</protein>
<sequence length="144" mass="16453">MLLFKNNPKYNLYYTDTDSIFIDKPLSDNLVSEELGKMKLEYVLKDAVFLAPKVYAGMTDDGKFISKIKGFTDKSLVTLEDLEGLLVKGSYKSLKHTKWFRNMSEGSISIMSTPYNLVQTQNKRTIVFNDQDKAIDSKAFTIKN</sequence>
<dbReference type="GO" id="GO:0000166">
    <property type="term" value="F:nucleotide binding"/>
    <property type="evidence" value="ECO:0007669"/>
    <property type="project" value="InterPro"/>
</dbReference>
<dbReference type="EMBL" id="MT375016">
    <property type="protein sequence ID" value="QSE34013.1"/>
    <property type="molecule type" value="Genomic_DNA"/>
</dbReference>
<dbReference type="PROSITE" id="PS00116">
    <property type="entry name" value="DNA_POLYMERASE_B"/>
    <property type="match status" value="1"/>
</dbReference>
<dbReference type="SUPFAM" id="SSF56672">
    <property type="entry name" value="DNA/RNA polymerases"/>
    <property type="match status" value="1"/>
</dbReference>
<dbReference type="InterPro" id="IPR023211">
    <property type="entry name" value="DNA_pol_palm_dom_sf"/>
</dbReference>
<dbReference type="GO" id="GO:0003676">
    <property type="term" value="F:nucleic acid binding"/>
    <property type="evidence" value="ECO:0007669"/>
    <property type="project" value="InterPro"/>
</dbReference>
<proteinExistence type="predicted"/>
<gene>
    <name evidence="1" type="primary">orf144</name>
</gene>
<accession>A0A896YS35</accession>
<evidence type="ECO:0000313" key="1">
    <source>
        <dbReference type="EMBL" id="QSE34013.1"/>
    </source>
</evidence>
<geneLocation type="mitochondrion" evidence="1"/>
<dbReference type="AlphaFoldDB" id="A0A896YS35"/>
<name>A0A896YS35_9AGAM</name>
<dbReference type="InterPro" id="IPR043502">
    <property type="entry name" value="DNA/RNA_pol_sf"/>
</dbReference>